<dbReference type="NCBIfam" id="TIGR02436">
    <property type="entry name" value="four helix bundle protein"/>
    <property type="match status" value="1"/>
</dbReference>
<protein>
    <recommendedName>
        <fullName evidence="3">Four helix bundle protein</fullName>
    </recommendedName>
</protein>
<evidence type="ECO:0000313" key="1">
    <source>
        <dbReference type="EMBL" id="OGE04456.1"/>
    </source>
</evidence>
<dbReference type="Proteomes" id="UP000176780">
    <property type="component" value="Unassembled WGS sequence"/>
</dbReference>
<dbReference type="STRING" id="1797727.A3B51_02875"/>
<dbReference type="InterPro" id="IPR036583">
    <property type="entry name" value="23S_rRNA_IVS_sf"/>
</dbReference>
<name>A0A1F5HJZ3_9BACT</name>
<dbReference type="AlphaFoldDB" id="A0A1F5HJZ3"/>
<evidence type="ECO:0008006" key="3">
    <source>
        <dbReference type="Google" id="ProtNLM"/>
    </source>
</evidence>
<accession>A0A1F5HJZ3</accession>
<dbReference type="PANTHER" id="PTHR38471">
    <property type="entry name" value="FOUR HELIX BUNDLE PROTEIN"/>
    <property type="match status" value="1"/>
</dbReference>
<dbReference type="SUPFAM" id="SSF158446">
    <property type="entry name" value="IVS-encoded protein-like"/>
    <property type="match status" value="1"/>
</dbReference>
<gene>
    <name evidence="1" type="ORF">A3B51_02875</name>
</gene>
<feature type="non-terminal residue" evidence="1">
    <location>
        <position position="98"/>
    </location>
</feature>
<evidence type="ECO:0000313" key="2">
    <source>
        <dbReference type="Proteomes" id="UP000176780"/>
    </source>
</evidence>
<dbReference type="PANTHER" id="PTHR38471:SF2">
    <property type="entry name" value="FOUR HELIX BUNDLE PROTEIN"/>
    <property type="match status" value="1"/>
</dbReference>
<organism evidence="1 2">
    <name type="scientific">Candidatus Curtissbacteria bacterium RIFCSPLOWO2_01_FULL_41_18</name>
    <dbReference type="NCBI Taxonomy" id="1797727"/>
    <lineage>
        <taxon>Bacteria</taxon>
        <taxon>Candidatus Curtissiibacteriota</taxon>
    </lineage>
</organism>
<dbReference type="EMBL" id="MFBQ01000029">
    <property type="protein sequence ID" value="OGE04456.1"/>
    <property type="molecule type" value="Genomic_DNA"/>
</dbReference>
<dbReference type="Pfam" id="PF05635">
    <property type="entry name" value="23S_rRNA_IVP"/>
    <property type="match status" value="1"/>
</dbReference>
<comment type="caution">
    <text evidence="1">The sequence shown here is derived from an EMBL/GenBank/DDBJ whole genome shotgun (WGS) entry which is preliminary data.</text>
</comment>
<sequence>MINFEKLIVYQEAIKLALDIYKLTKNFPKDETFGLISQLRRATVSISLNIAEGSSRSKKEFAHYLDMARGSTYELIPLLKISSELGFIGTKEYMRFYQ</sequence>
<dbReference type="CDD" id="cd16377">
    <property type="entry name" value="23S_rRNA_IVP_like"/>
    <property type="match status" value="1"/>
</dbReference>
<proteinExistence type="predicted"/>
<dbReference type="Gene3D" id="1.20.1440.60">
    <property type="entry name" value="23S rRNA-intervening sequence"/>
    <property type="match status" value="1"/>
</dbReference>
<reference evidence="1 2" key="1">
    <citation type="journal article" date="2016" name="Nat. Commun.">
        <title>Thousands of microbial genomes shed light on interconnected biogeochemical processes in an aquifer system.</title>
        <authorList>
            <person name="Anantharaman K."/>
            <person name="Brown C.T."/>
            <person name="Hug L.A."/>
            <person name="Sharon I."/>
            <person name="Castelle C.J."/>
            <person name="Probst A.J."/>
            <person name="Thomas B.C."/>
            <person name="Singh A."/>
            <person name="Wilkins M.J."/>
            <person name="Karaoz U."/>
            <person name="Brodie E.L."/>
            <person name="Williams K.H."/>
            <person name="Hubbard S.S."/>
            <person name="Banfield J.F."/>
        </authorList>
    </citation>
    <scope>NUCLEOTIDE SEQUENCE [LARGE SCALE GENOMIC DNA]</scope>
</reference>
<dbReference type="InterPro" id="IPR012657">
    <property type="entry name" value="23S_rRNA-intervening_sequence"/>
</dbReference>